<evidence type="ECO:0000256" key="1">
    <source>
        <dbReference type="ARBA" id="ARBA00022729"/>
    </source>
</evidence>
<reference evidence="4" key="1">
    <citation type="submission" date="2022-08" db="EMBL/GenBank/DDBJ databases">
        <title>Draft genome sequence of Lysinibacillus sp. strain KH24.</title>
        <authorList>
            <person name="Kanbe H."/>
            <person name="Itoh H."/>
        </authorList>
    </citation>
    <scope>NUCLEOTIDE SEQUENCE</scope>
    <source>
        <strain evidence="4">KH24</strain>
    </source>
</reference>
<feature type="chain" id="PRO_5047126549" description="SLH domain-containing protein" evidence="2">
    <location>
        <begin position="29"/>
        <end position="738"/>
    </location>
</feature>
<comment type="caution">
    <text evidence="4">The sequence shown here is derived from an EMBL/GenBank/DDBJ whole genome shotgun (WGS) entry which is preliminary data.</text>
</comment>
<feature type="domain" description="SLH" evidence="3">
    <location>
        <begin position="609"/>
        <end position="670"/>
    </location>
</feature>
<accession>A0ABQ5NQC4</accession>
<gene>
    <name evidence="4" type="ORF">LYSBPC_33560</name>
</gene>
<dbReference type="Pfam" id="PF00395">
    <property type="entry name" value="SLH"/>
    <property type="match status" value="1"/>
</dbReference>
<evidence type="ECO:0000259" key="3">
    <source>
        <dbReference type="PROSITE" id="PS51272"/>
    </source>
</evidence>
<dbReference type="Pfam" id="PF16244">
    <property type="entry name" value="DUF4901"/>
    <property type="match status" value="1"/>
</dbReference>
<dbReference type="Proteomes" id="UP001065593">
    <property type="component" value="Unassembled WGS sequence"/>
</dbReference>
<name>A0ABQ5NQC4_9BACI</name>
<dbReference type="PROSITE" id="PS51272">
    <property type="entry name" value="SLH"/>
    <property type="match status" value="1"/>
</dbReference>
<evidence type="ECO:0000313" key="5">
    <source>
        <dbReference type="Proteomes" id="UP001065593"/>
    </source>
</evidence>
<evidence type="ECO:0000313" key="4">
    <source>
        <dbReference type="EMBL" id="GLC90229.1"/>
    </source>
</evidence>
<dbReference type="EMBL" id="BRZA01000007">
    <property type="protein sequence ID" value="GLC90229.1"/>
    <property type="molecule type" value="Genomic_DNA"/>
</dbReference>
<sequence>MKFKNLGIVLASAALTVGAFTPTLQASANGKDTSERIEIALTDESKVTKSTLIKQLRALFPEKFDFLTDDDFYTGRGHYYTDDKTIRYELGFNKSVDGKEAHGNFTFKGDKLELENFYYRPLAGEEAIYPLKYSEEDAKKATQDFLKKVLKIDNFKLRENKEFWEYNYYGGRLLSEPQTYSFIYDVTQNGVPIADQMIAFSVLANGEVVSMNRNIEPMQKATFDDTSKKKEVTEILPAVQDNMAVELRYMLDYDFKTDERIVRLVYAPAIGFNGVQALTGQWKTPNGFVSQVPKAKTIEKLSKESLAPRKSNMTLAEVEALAKAFLKVGEEHKDVEFQIDMIDERENENGNTIYSVSYSYTYGNGTTSTSFEIDKATGEIVHFYDLRREFTKSGNVASPISKEAALAKAIEYLKEWSPSKLSNYAKPINEVTYDKYSQQYQFAFPRVMNGIIVEGDDLMVSVGADGAIYSMYGNTQKIDSWPAVNKVIEAEKAKELYRETLKLQLQYEKQDTKDNQHYDLVYVSTFNGSLENRIDAVTGEWLVDMDKEKPVISHPTAADELNYLLNRNILEVKDVSKFNADANVTKGEALKILLNAVGYGYYGANDEQSKPTFSNVDKNHPLYKVVEQAVKMKLLSPAEQFAVDAPLTRQELAVWYIRVLNLENAAKHSDIYKLNFADASTVDPAYTGYVALAGALGLMDAPQNNFNATGSITYADLAVSILRLANSKYLENSDYRYY</sequence>
<protein>
    <recommendedName>
        <fullName evidence="3">SLH domain-containing protein</fullName>
    </recommendedName>
</protein>
<proteinExistence type="predicted"/>
<evidence type="ECO:0000256" key="2">
    <source>
        <dbReference type="SAM" id="SignalP"/>
    </source>
</evidence>
<keyword evidence="1 2" id="KW-0732">Signal</keyword>
<organism evidence="4 5">
    <name type="scientific">Lysinibacillus piscis</name>
    <dbReference type="NCBI Taxonomy" id="2518931"/>
    <lineage>
        <taxon>Bacteria</taxon>
        <taxon>Bacillati</taxon>
        <taxon>Bacillota</taxon>
        <taxon>Bacilli</taxon>
        <taxon>Bacillales</taxon>
        <taxon>Bacillaceae</taxon>
        <taxon>Lysinibacillus</taxon>
    </lineage>
</organism>
<keyword evidence="5" id="KW-1185">Reference proteome</keyword>
<dbReference type="InterPro" id="IPR001119">
    <property type="entry name" value="SLH_dom"/>
</dbReference>
<dbReference type="RefSeq" id="WP_264990138.1">
    <property type="nucleotide sequence ID" value="NZ_BRZA01000007.1"/>
</dbReference>
<feature type="signal peptide" evidence="2">
    <location>
        <begin position="1"/>
        <end position="28"/>
    </location>
</feature>
<dbReference type="InterPro" id="IPR032599">
    <property type="entry name" value="YcdB/YcdC_rep_domain"/>
</dbReference>